<evidence type="ECO:0000256" key="16">
    <source>
        <dbReference type="ARBA" id="ARBA00023209"/>
    </source>
</evidence>
<evidence type="ECO:0000256" key="10">
    <source>
        <dbReference type="ARBA" id="ARBA00022679"/>
    </source>
</evidence>
<dbReference type="GO" id="GO:0016024">
    <property type="term" value="P:CDP-diacylglycerol biosynthetic process"/>
    <property type="evidence" value="ECO:0007669"/>
    <property type="project" value="UniProtKB-UniPathway"/>
</dbReference>
<evidence type="ECO:0000256" key="12">
    <source>
        <dbReference type="ARBA" id="ARBA00022695"/>
    </source>
</evidence>
<evidence type="ECO:0000256" key="9">
    <source>
        <dbReference type="ARBA" id="ARBA00022516"/>
    </source>
</evidence>
<evidence type="ECO:0000313" key="20">
    <source>
        <dbReference type="EMBL" id="ATZ17172.1"/>
    </source>
</evidence>
<evidence type="ECO:0000256" key="18">
    <source>
        <dbReference type="RuleBase" id="RU003938"/>
    </source>
</evidence>
<feature type="transmembrane region" description="Helical" evidence="19">
    <location>
        <begin position="161"/>
        <end position="184"/>
    </location>
</feature>
<dbReference type="AlphaFoldDB" id="A0A2K8NTK5"/>
<dbReference type="Proteomes" id="UP000232063">
    <property type="component" value="Chromosome"/>
</dbReference>
<evidence type="ECO:0000256" key="2">
    <source>
        <dbReference type="ARBA" id="ARBA00004651"/>
    </source>
</evidence>
<feature type="transmembrane region" description="Helical" evidence="19">
    <location>
        <begin position="127"/>
        <end position="149"/>
    </location>
</feature>
<evidence type="ECO:0000256" key="6">
    <source>
        <dbReference type="ARBA" id="ARBA00012487"/>
    </source>
</evidence>
<evidence type="ECO:0000256" key="1">
    <source>
        <dbReference type="ARBA" id="ARBA00001698"/>
    </source>
</evidence>
<reference evidence="20 21" key="1">
    <citation type="submission" date="2017-11" db="EMBL/GenBank/DDBJ databases">
        <title>Genome sequence of Entomoplasma luminosum PIMN-1 (ATCC 49195).</title>
        <authorList>
            <person name="Lo W.-S."/>
            <person name="Gasparich G.E."/>
            <person name="Kuo C.-H."/>
        </authorList>
    </citation>
    <scope>NUCLEOTIDE SEQUENCE [LARGE SCALE GENOMIC DNA]</scope>
    <source>
        <strain evidence="20 21">PIMN-1</strain>
    </source>
</reference>
<keyword evidence="15 19" id="KW-0472">Membrane</keyword>
<evidence type="ECO:0000256" key="7">
    <source>
        <dbReference type="ARBA" id="ARBA00019373"/>
    </source>
</evidence>
<dbReference type="PROSITE" id="PS01315">
    <property type="entry name" value="CDS"/>
    <property type="match status" value="1"/>
</dbReference>
<sequence>MQKTHNKEEVKTINTSQNKLKDLKTRVITSVFIVIFVCFYIMFSVLSTEAGKFGWEINPRITSYMFYGLGVLLIIAIIYELAKSLGYKKVWMQIPIIIFVLTLFYFPFFTIINKNIIYDDAKVDEWFGWWFTLAILFAYLFMICIFSLFTKAKHAKINALLLFAYSLVIILGFKAFSEIGLTMFDNGAKYGFITLIWIWAIVIFSDTFAYLGGSKFGKTKLAPSISPKKSLEGALIGTAFGTVTGILIAIFPFYFAPEFGPFYIDFQSVKNLSMAAGGILIALFSILISILGQIGDLMFSWLKRFVDIKDFSSVIPAHGGILDRLDSFVFVFFFIFIIIQII</sequence>
<dbReference type="Pfam" id="PF01148">
    <property type="entry name" value="CTP_transf_1"/>
    <property type="match status" value="1"/>
</dbReference>
<feature type="transmembrane region" description="Helical" evidence="19">
    <location>
        <begin position="321"/>
        <end position="341"/>
    </location>
</feature>
<keyword evidence="11 18" id="KW-0812">Transmembrane</keyword>
<evidence type="ECO:0000256" key="5">
    <source>
        <dbReference type="ARBA" id="ARBA00010185"/>
    </source>
</evidence>
<comment type="pathway">
    <text evidence="3 18">Phospholipid metabolism; CDP-diacylglycerol biosynthesis; CDP-diacylglycerol from sn-glycerol 3-phosphate: step 3/3.</text>
</comment>
<comment type="subcellular location">
    <subcellularLocation>
        <location evidence="2">Cell membrane</location>
        <topology evidence="2">Multi-pass membrane protein</topology>
    </subcellularLocation>
</comment>
<dbReference type="UniPathway" id="UPA00557">
    <property type="reaction ID" value="UER00614"/>
</dbReference>
<feature type="transmembrane region" description="Helical" evidence="19">
    <location>
        <begin position="94"/>
        <end position="112"/>
    </location>
</feature>
<evidence type="ECO:0000256" key="14">
    <source>
        <dbReference type="ARBA" id="ARBA00023098"/>
    </source>
</evidence>
<evidence type="ECO:0000256" key="11">
    <source>
        <dbReference type="ARBA" id="ARBA00022692"/>
    </source>
</evidence>
<keyword evidence="13 19" id="KW-1133">Transmembrane helix</keyword>
<feature type="transmembrane region" description="Helical" evidence="19">
    <location>
        <begin position="27"/>
        <end position="44"/>
    </location>
</feature>
<evidence type="ECO:0000256" key="8">
    <source>
        <dbReference type="ARBA" id="ARBA00022475"/>
    </source>
</evidence>
<evidence type="ECO:0000256" key="13">
    <source>
        <dbReference type="ARBA" id="ARBA00022989"/>
    </source>
</evidence>
<keyword evidence="10 18" id="KW-0808">Transferase</keyword>
<evidence type="ECO:0000256" key="19">
    <source>
        <dbReference type="SAM" id="Phobius"/>
    </source>
</evidence>
<feature type="transmembrane region" description="Helical" evidence="19">
    <location>
        <begin position="64"/>
        <end position="82"/>
    </location>
</feature>
<keyword evidence="21" id="KW-1185">Reference proteome</keyword>
<dbReference type="PANTHER" id="PTHR46382">
    <property type="entry name" value="PHOSPHATIDATE CYTIDYLYLTRANSFERASE"/>
    <property type="match status" value="1"/>
</dbReference>
<dbReference type="GO" id="GO:0004605">
    <property type="term" value="F:phosphatidate cytidylyltransferase activity"/>
    <property type="evidence" value="ECO:0007669"/>
    <property type="project" value="UniProtKB-EC"/>
</dbReference>
<feature type="transmembrane region" description="Helical" evidence="19">
    <location>
        <begin position="275"/>
        <end position="300"/>
    </location>
</feature>
<protein>
    <recommendedName>
        <fullName evidence="7 18">Phosphatidate cytidylyltransferase</fullName>
        <ecNumber evidence="6 18">2.7.7.41</ecNumber>
    </recommendedName>
</protein>
<feature type="transmembrane region" description="Helical" evidence="19">
    <location>
        <begin position="190"/>
        <end position="212"/>
    </location>
</feature>
<comment type="catalytic activity">
    <reaction evidence="1 18">
        <text>a 1,2-diacyl-sn-glycero-3-phosphate + CTP + H(+) = a CDP-1,2-diacyl-sn-glycerol + diphosphate</text>
        <dbReference type="Rhea" id="RHEA:16229"/>
        <dbReference type="ChEBI" id="CHEBI:15378"/>
        <dbReference type="ChEBI" id="CHEBI:33019"/>
        <dbReference type="ChEBI" id="CHEBI:37563"/>
        <dbReference type="ChEBI" id="CHEBI:58332"/>
        <dbReference type="ChEBI" id="CHEBI:58608"/>
        <dbReference type="EC" id="2.7.7.41"/>
    </reaction>
</comment>
<comment type="similarity">
    <text evidence="5 18">Belongs to the CDS family.</text>
</comment>
<dbReference type="PANTHER" id="PTHR46382:SF1">
    <property type="entry name" value="PHOSPHATIDATE CYTIDYLYLTRANSFERASE"/>
    <property type="match status" value="1"/>
</dbReference>
<dbReference type="OrthoDB" id="9799199at2"/>
<keyword evidence="8" id="KW-1003">Cell membrane</keyword>
<evidence type="ECO:0000256" key="15">
    <source>
        <dbReference type="ARBA" id="ARBA00023136"/>
    </source>
</evidence>
<evidence type="ECO:0000256" key="4">
    <source>
        <dbReference type="ARBA" id="ARBA00005189"/>
    </source>
</evidence>
<comment type="pathway">
    <text evidence="4">Lipid metabolism.</text>
</comment>
<evidence type="ECO:0000256" key="17">
    <source>
        <dbReference type="ARBA" id="ARBA00023264"/>
    </source>
</evidence>
<dbReference type="InterPro" id="IPR000374">
    <property type="entry name" value="PC_trans"/>
</dbReference>
<gene>
    <name evidence="20" type="primary">cdsA</name>
    <name evidence="20" type="ORF">ELUMI_v1c04480</name>
</gene>
<accession>A0A2K8NTK5</accession>
<keyword evidence="17" id="KW-1208">Phospholipid metabolism</keyword>
<dbReference type="KEGG" id="elj:ELUMI_v1c04480"/>
<name>A0A2K8NTK5_9MOLU</name>
<dbReference type="RefSeq" id="WP_025734352.1">
    <property type="nucleotide sequence ID" value="NZ_CP024963.1"/>
</dbReference>
<dbReference type="GO" id="GO:0005886">
    <property type="term" value="C:plasma membrane"/>
    <property type="evidence" value="ECO:0007669"/>
    <property type="project" value="UniProtKB-SubCell"/>
</dbReference>
<keyword evidence="14" id="KW-0443">Lipid metabolism</keyword>
<keyword evidence="16" id="KW-0594">Phospholipid biosynthesis</keyword>
<evidence type="ECO:0000313" key="21">
    <source>
        <dbReference type="Proteomes" id="UP000232063"/>
    </source>
</evidence>
<evidence type="ECO:0000256" key="3">
    <source>
        <dbReference type="ARBA" id="ARBA00005119"/>
    </source>
</evidence>
<keyword evidence="12 18" id="KW-0548">Nucleotidyltransferase</keyword>
<dbReference type="EMBL" id="CP024963">
    <property type="protein sequence ID" value="ATZ17172.1"/>
    <property type="molecule type" value="Genomic_DNA"/>
</dbReference>
<keyword evidence="9" id="KW-0444">Lipid biosynthesis</keyword>
<proteinExistence type="inferred from homology"/>
<feature type="transmembrane region" description="Helical" evidence="19">
    <location>
        <begin position="233"/>
        <end position="255"/>
    </location>
</feature>
<dbReference type="EC" id="2.7.7.41" evidence="6 18"/>
<organism evidence="20 21">
    <name type="scientific">Williamsoniiplasma luminosum</name>
    <dbReference type="NCBI Taxonomy" id="214888"/>
    <lineage>
        <taxon>Bacteria</taxon>
        <taxon>Bacillati</taxon>
        <taxon>Mycoplasmatota</taxon>
        <taxon>Mollicutes</taxon>
        <taxon>Entomoplasmatales</taxon>
        <taxon>Williamsoniiplasma</taxon>
    </lineage>
</organism>